<dbReference type="PANTHER" id="PTHR35936">
    <property type="entry name" value="MEMBRANE-BOUND LYTIC MUREIN TRANSGLYCOSYLASE F"/>
    <property type="match status" value="1"/>
</dbReference>
<keyword evidence="1 2" id="KW-0732">Signal</keyword>
<evidence type="ECO:0000259" key="3">
    <source>
        <dbReference type="SMART" id="SM00062"/>
    </source>
</evidence>
<feature type="domain" description="Solute-binding protein family 3/N-terminal" evidence="3">
    <location>
        <begin position="43"/>
        <end position="275"/>
    </location>
</feature>
<evidence type="ECO:0000256" key="1">
    <source>
        <dbReference type="ARBA" id="ARBA00022729"/>
    </source>
</evidence>
<dbReference type="CDD" id="cd13530">
    <property type="entry name" value="PBP2_peptides_like"/>
    <property type="match status" value="1"/>
</dbReference>
<dbReference type="InterPro" id="IPR001638">
    <property type="entry name" value="Solute-binding_3/MltF_N"/>
</dbReference>
<feature type="chain" id="PRO_5008748170" evidence="2">
    <location>
        <begin position="23"/>
        <end position="282"/>
    </location>
</feature>
<sequence length="282" mass="30194">MRSRKISLGLAVIAAMSLPACASGPGSTSASKDLLTEIKQSKVVTIGTSNDEPWSAVKDGKAEGIIPELIREYLKRKGIEAKVQPVPMPFDSLIPALTSGRIQVMGDAMYRTPEREKHVAFTDVLFYNTEGLAVAKGNPLGIQNLTGLCGHTGATYKGTVWAESLKKASATCPNGKQITVKVYGTIYEAFQDIQTGRVQGVLADASIAALAIKQNPNLKMELSTGYAPVDKQDSDNALAVAPQNRAFVDDFSAVFKEMKADGTVKRIFEDAGLSPADTWLEL</sequence>
<dbReference type="SMART" id="SM00062">
    <property type="entry name" value="PBPb"/>
    <property type="match status" value="1"/>
</dbReference>
<dbReference type="STRING" id="227316.GA0070604_3806"/>
<evidence type="ECO:0000313" key="4">
    <source>
        <dbReference type="EMBL" id="SCL58320.1"/>
    </source>
</evidence>
<dbReference type="AlphaFoldDB" id="A0A1C6UWC7"/>
<protein>
    <submittedName>
        <fullName evidence="4">Polar amino acid transport system substrate-binding protein</fullName>
    </submittedName>
</protein>
<dbReference type="PANTHER" id="PTHR35936:SF17">
    <property type="entry name" value="ARGININE-BINDING EXTRACELLULAR PROTEIN ARTP"/>
    <property type="match status" value="1"/>
</dbReference>
<dbReference type="Gene3D" id="3.40.190.10">
    <property type="entry name" value="Periplasmic binding protein-like II"/>
    <property type="match status" value="2"/>
</dbReference>
<feature type="signal peptide" evidence="2">
    <location>
        <begin position="1"/>
        <end position="22"/>
    </location>
</feature>
<reference evidence="5" key="1">
    <citation type="submission" date="2016-06" db="EMBL/GenBank/DDBJ databases">
        <authorList>
            <person name="Varghese N."/>
            <person name="Submissions Spin"/>
        </authorList>
    </citation>
    <scope>NUCLEOTIDE SEQUENCE [LARGE SCALE GENOMIC DNA]</scope>
    <source>
        <strain evidence="5">DSM 44814</strain>
    </source>
</reference>
<dbReference type="Pfam" id="PF00497">
    <property type="entry name" value="SBP_bac_3"/>
    <property type="match status" value="1"/>
</dbReference>
<accession>A0A1C6UWC7</accession>
<evidence type="ECO:0000256" key="2">
    <source>
        <dbReference type="SAM" id="SignalP"/>
    </source>
</evidence>
<keyword evidence="5" id="KW-1185">Reference proteome</keyword>
<name>A0A1C6UWC7_9ACTN</name>
<proteinExistence type="predicted"/>
<gene>
    <name evidence="4" type="ORF">GA0070604_3806</name>
</gene>
<dbReference type="RefSeq" id="WP_167363519.1">
    <property type="nucleotide sequence ID" value="NZ_FMHY01000002.1"/>
</dbReference>
<organism evidence="4 5">
    <name type="scientific">Micromonospora eburnea</name>
    <dbReference type="NCBI Taxonomy" id="227316"/>
    <lineage>
        <taxon>Bacteria</taxon>
        <taxon>Bacillati</taxon>
        <taxon>Actinomycetota</taxon>
        <taxon>Actinomycetes</taxon>
        <taxon>Micromonosporales</taxon>
        <taxon>Micromonosporaceae</taxon>
        <taxon>Micromonospora</taxon>
    </lineage>
</organism>
<dbReference type="EMBL" id="FMHY01000002">
    <property type="protein sequence ID" value="SCL58320.1"/>
    <property type="molecule type" value="Genomic_DNA"/>
</dbReference>
<dbReference type="Proteomes" id="UP000199696">
    <property type="component" value="Unassembled WGS sequence"/>
</dbReference>
<evidence type="ECO:0000313" key="5">
    <source>
        <dbReference type="Proteomes" id="UP000199696"/>
    </source>
</evidence>
<dbReference type="SUPFAM" id="SSF53850">
    <property type="entry name" value="Periplasmic binding protein-like II"/>
    <property type="match status" value="1"/>
</dbReference>